<evidence type="ECO:0000313" key="2">
    <source>
        <dbReference type="Proteomes" id="UP001234297"/>
    </source>
</evidence>
<protein>
    <submittedName>
        <fullName evidence="1">Uncharacterized protein</fullName>
    </submittedName>
</protein>
<evidence type="ECO:0000313" key="1">
    <source>
        <dbReference type="EMBL" id="KAJ8622145.1"/>
    </source>
</evidence>
<proteinExistence type="predicted"/>
<sequence>MRKSSTIMAHDPPDPPHPPDPPQPQPLPPTDPLPPQPSPQISIVPDPFPPLLSPQTSLVSLSNPRALVVPSHPIPQLPLHQPISPNPPSFPPTIVDRRQLADRITRRVIRRGFLGSVFETQSPLLQGFHRSEIPPTHQILPSYASFINPVAISPQTPPPPPTPSWKNGKLTMRIPQQMIQSSKGSFSFTALGKFVGKRPSLEALEQWVHSTWRLSRPCFISLTEHGHFLFRFNTKEDSEALVNQSPLSMGKRKLLLHFWSPGDEEN</sequence>
<dbReference type="EMBL" id="CM056818">
    <property type="protein sequence ID" value="KAJ8622145.1"/>
    <property type="molecule type" value="Genomic_DNA"/>
</dbReference>
<organism evidence="1 2">
    <name type="scientific">Persea americana</name>
    <name type="common">Avocado</name>
    <dbReference type="NCBI Taxonomy" id="3435"/>
    <lineage>
        <taxon>Eukaryota</taxon>
        <taxon>Viridiplantae</taxon>
        <taxon>Streptophyta</taxon>
        <taxon>Embryophyta</taxon>
        <taxon>Tracheophyta</taxon>
        <taxon>Spermatophyta</taxon>
        <taxon>Magnoliopsida</taxon>
        <taxon>Magnoliidae</taxon>
        <taxon>Laurales</taxon>
        <taxon>Lauraceae</taxon>
        <taxon>Persea</taxon>
    </lineage>
</organism>
<reference evidence="1 2" key="1">
    <citation type="journal article" date="2022" name="Hortic Res">
        <title>A haplotype resolved chromosomal level avocado genome allows analysis of novel avocado genes.</title>
        <authorList>
            <person name="Nath O."/>
            <person name="Fletcher S.J."/>
            <person name="Hayward A."/>
            <person name="Shaw L.M."/>
            <person name="Masouleh A.K."/>
            <person name="Furtado A."/>
            <person name="Henry R.J."/>
            <person name="Mitter N."/>
        </authorList>
    </citation>
    <scope>NUCLEOTIDE SEQUENCE [LARGE SCALE GENOMIC DNA]</scope>
    <source>
        <strain evidence="2">cv. Hass</strain>
    </source>
</reference>
<keyword evidence="2" id="KW-1185">Reference proteome</keyword>
<comment type="caution">
    <text evidence="1">The sequence shown here is derived from an EMBL/GenBank/DDBJ whole genome shotgun (WGS) entry which is preliminary data.</text>
</comment>
<dbReference type="Proteomes" id="UP001234297">
    <property type="component" value="Chromosome 10"/>
</dbReference>
<gene>
    <name evidence="1" type="ORF">MRB53_030674</name>
</gene>
<accession>A0ACC2KLW7</accession>
<name>A0ACC2KLW7_PERAE</name>